<name>A0A813DKB3_POLGL</name>
<dbReference type="Proteomes" id="UP000654075">
    <property type="component" value="Unassembled WGS sequence"/>
</dbReference>
<feature type="compositionally biased region" description="Pro residues" evidence="1">
    <location>
        <begin position="116"/>
        <end position="129"/>
    </location>
</feature>
<feature type="compositionally biased region" description="Polar residues" evidence="1">
    <location>
        <begin position="166"/>
        <end position="177"/>
    </location>
</feature>
<sequence length="177" mass="18383">KERRQRSPTEMPVPTDVPSPTEPAPKRGGVEVPDLAALLQPPRSSGMQSSAAMSDSAGAGPSPTEMPVPTEQPSPSEEDEDGEEMATELATVVPPTAVPGGRRTRGRDERAAPSPTEMPVPTYVPPPTSPGDRDLTETSHTNTMSVPPPTLSAVASSVDLDDVVPQASTRSGTRGAK</sequence>
<evidence type="ECO:0000313" key="3">
    <source>
        <dbReference type="Proteomes" id="UP000654075"/>
    </source>
</evidence>
<organism evidence="2 3">
    <name type="scientific">Polarella glacialis</name>
    <name type="common">Dinoflagellate</name>
    <dbReference type="NCBI Taxonomy" id="89957"/>
    <lineage>
        <taxon>Eukaryota</taxon>
        <taxon>Sar</taxon>
        <taxon>Alveolata</taxon>
        <taxon>Dinophyceae</taxon>
        <taxon>Suessiales</taxon>
        <taxon>Suessiaceae</taxon>
        <taxon>Polarella</taxon>
    </lineage>
</organism>
<evidence type="ECO:0000313" key="2">
    <source>
        <dbReference type="EMBL" id="CAE8586699.1"/>
    </source>
</evidence>
<dbReference type="AlphaFoldDB" id="A0A813DKB3"/>
<reference evidence="2" key="1">
    <citation type="submission" date="2021-02" db="EMBL/GenBank/DDBJ databases">
        <authorList>
            <person name="Dougan E. K."/>
            <person name="Rhodes N."/>
            <person name="Thang M."/>
            <person name="Chan C."/>
        </authorList>
    </citation>
    <scope>NUCLEOTIDE SEQUENCE</scope>
</reference>
<accession>A0A813DKB3</accession>
<dbReference type="EMBL" id="CAJNNV010002181">
    <property type="protein sequence ID" value="CAE8586699.1"/>
    <property type="molecule type" value="Genomic_DNA"/>
</dbReference>
<feature type="non-terminal residue" evidence="2">
    <location>
        <position position="177"/>
    </location>
</feature>
<feature type="compositionally biased region" description="Low complexity" evidence="1">
    <location>
        <begin position="44"/>
        <end position="63"/>
    </location>
</feature>
<dbReference type="OMA" id="MPVPTYV"/>
<feature type="region of interest" description="Disordered" evidence="1">
    <location>
        <begin position="1"/>
        <end position="177"/>
    </location>
</feature>
<proteinExistence type="predicted"/>
<feature type="compositionally biased region" description="Acidic residues" evidence="1">
    <location>
        <begin position="76"/>
        <end position="86"/>
    </location>
</feature>
<comment type="caution">
    <text evidence="2">The sequence shown here is derived from an EMBL/GenBank/DDBJ whole genome shotgun (WGS) entry which is preliminary data.</text>
</comment>
<evidence type="ECO:0000256" key="1">
    <source>
        <dbReference type="SAM" id="MobiDB-lite"/>
    </source>
</evidence>
<protein>
    <submittedName>
        <fullName evidence="2">Uncharacterized protein</fullName>
    </submittedName>
</protein>
<keyword evidence="3" id="KW-1185">Reference proteome</keyword>
<feature type="non-terminal residue" evidence="2">
    <location>
        <position position="1"/>
    </location>
</feature>
<gene>
    <name evidence="2" type="ORF">PGLA1383_LOCUS5547</name>
</gene>